<proteinExistence type="predicted"/>
<evidence type="ECO:0000313" key="10">
    <source>
        <dbReference type="EMBL" id="AZI39817.1"/>
    </source>
</evidence>
<feature type="region of interest" description="Disordered" evidence="6">
    <location>
        <begin position="481"/>
        <end position="507"/>
    </location>
</feature>
<dbReference type="Pfam" id="PF22571">
    <property type="entry name" value="LiaI-LiaF-TM_PspC"/>
    <property type="match status" value="1"/>
</dbReference>
<dbReference type="OrthoDB" id="5772680at2"/>
<evidence type="ECO:0000256" key="1">
    <source>
        <dbReference type="ARBA" id="ARBA00004162"/>
    </source>
</evidence>
<organism evidence="10 11">
    <name type="scientific">Epilithonimonas vandammei</name>
    <dbReference type="NCBI Taxonomy" id="2487072"/>
    <lineage>
        <taxon>Bacteria</taxon>
        <taxon>Pseudomonadati</taxon>
        <taxon>Bacteroidota</taxon>
        <taxon>Flavobacteriia</taxon>
        <taxon>Flavobacteriales</taxon>
        <taxon>Weeksellaceae</taxon>
        <taxon>Chryseobacterium group</taxon>
        <taxon>Epilithonimonas</taxon>
    </lineage>
</organism>
<evidence type="ECO:0000256" key="6">
    <source>
        <dbReference type="SAM" id="MobiDB-lite"/>
    </source>
</evidence>
<keyword evidence="4 7" id="KW-1133">Transmembrane helix</keyword>
<accession>A0A3G8Y6V1</accession>
<keyword evidence="3 7" id="KW-0812">Transmembrane</keyword>
<dbReference type="PANTHER" id="PTHR33885">
    <property type="entry name" value="PHAGE SHOCK PROTEIN C"/>
    <property type="match status" value="1"/>
</dbReference>
<evidence type="ECO:0000313" key="11">
    <source>
        <dbReference type="Proteomes" id="UP000281810"/>
    </source>
</evidence>
<feature type="domain" description="PspC-related transmembrane region" evidence="9">
    <location>
        <begin position="206"/>
        <end position="342"/>
    </location>
</feature>
<keyword evidence="5 7" id="KW-0472">Membrane</keyword>
<dbReference type="RefSeq" id="WP_124802022.1">
    <property type="nucleotide sequence ID" value="NZ_CP034161.1"/>
</dbReference>
<dbReference type="Proteomes" id="UP000281810">
    <property type="component" value="Chromosome"/>
</dbReference>
<dbReference type="Pfam" id="PF04024">
    <property type="entry name" value="PspC"/>
    <property type="match status" value="1"/>
</dbReference>
<keyword evidence="2" id="KW-1003">Cell membrane</keyword>
<evidence type="ECO:0000259" key="8">
    <source>
        <dbReference type="Pfam" id="PF04024"/>
    </source>
</evidence>
<evidence type="ECO:0000259" key="9">
    <source>
        <dbReference type="Pfam" id="PF22571"/>
    </source>
</evidence>
<feature type="region of interest" description="Disordered" evidence="6">
    <location>
        <begin position="88"/>
        <end position="108"/>
    </location>
</feature>
<feature type="transmembrane region" description="Helical" evidence="7">
    <location>
        <begin position="318"/>
        <end position="339"/>
    </location>
</feature>
<sequence>MNKTLSIALAGFSFMIDEHAYIKLSDYLTALRNSLDAQEADEVMHDIEIRMVEIFKETLAKREVINDSDVEKVIAQIGTPEQIDEQEEAYFSEGKQNKSKASAGYGSYSSNTQKQLFRDPERQKIAGVCAGLAAYFGMDITWMRLIWVGAFLFLWVAPGSSFLVVILYFILWAVLPKAESASDFLKMKGKPLNFDNLKEESSKIVQFANETTTRAGEIYNENRPKVNSAGDSLLKVLKYCLAFLLALTAAGCFIGLFAMMFAYGSDKFGMNDNLGFYLEENNLGYLLLGIAALPVVIIGIGALLLSIKLFSPKTKFNYVGPALGTLGIIWIILIGILAASASRLNFRYTGNNEDYENVSITAPNDTIYLDSKKIQIPENFKPYVNNIYSDKTKIFKRDYPSVEITRKDDIKTPYLIIKKEADGYNQPMKMKVPIDVVGNRIFLPNYYEIPYEYRFRDYRLDYELVVPSTMKVINEKEYEISTRGDDDEDNDDIDDKHSNHSGITVEENKIKINGTTIEYNSDDNDSVKINGKKYSKDSADVVLERMKIDQQVKKSFKDMNINIKDGKKEIQIKTN</sequence>
<evidence type="ECO:0000256" key="4">
    <source>
        <dbReference type="ARBA" id="ARBA00022989"/>
    </source>
</evidence>
<dbReference type="EMBL" id="CP034161">
    <property type="protein sequence ID" value="AZI39817.1"/>
    <property type="molecule type" value="Genomic_DNA"/>
</dbReference>
<gene>
    <name evidence="10" type="ORF">EIB74_07510</name>
</gene>
<feature type="domain" description="Phage shock protein PspC N-terminal" evidence="8">
    <location>
        <begin position="114"/>
        <end position="178"/>
    </location>
</feature>
<dbReference type="InterPro" id="IPR007168">
    <property type="entry name" value="Phageshock_PspC_N"/>
</dbReference>
<dbReference type="InterPro" id="IPR054321">
    <property type="entry name" value="PspC-rel_TM"/>
</dbReference>
<comment type="subcellular location">
    <subcellularLocation>
        <location evidence="1">Cell membrane</location>
        <topology evidence="1">Single-pass membrane protein</topology>
    </subcellularLocation>
</comment>
<evidence type="ECO:0000256" key="7">
    <source>
        <dbReference type="SAM" id="Phobius"/>
    </source>
</evidence>
<evidence type="ECO:0000256" key="2">
    <source>
        <dbReference type="ARBA" id="ARBA00022475"/>
    </source>
</evidence>
<evidence type="ECO:0000256" key="5">
    <source>
        <dbReference type="ARBA" id="ARBA00023136"/>
    </source>
</evidence>
<keyword evidence="11" id="KW-1185">Reference proteome</keyword>
<feature type="transmembrane region" description="Helical" evidence="7">
    <location>
        <begin position="153"/>
        <end position="175"/>
    </location>
</feature>
<dbReference type="GO" id="GO:0005886">
    <property type="term" value="C:plasma membrane"/>
    <property type="evidence" value="ECO:0007669"/>
    <property type="project" value="UniProtKB-SubCell"/>
</dbReference>
<feature type="transmembrane region" description="Helical" evidence="7">
    <location>
        <begin position="239"/>
        <end position="263"/>
    </location>
</feature>
<protein>
    <submittedName>
        <fullName evidence="10">PspC domain-containing protein</fullName>
    </submittedName>
</protein>
<feature type="transmembrane region" description="Helical" evidence="7">
    <location>
        <begin position="283"/>
        <end position="306"/>
    </location>
</feature>
<reference evidence="11" key="1">
    <citation type="submission" date="2018-11" db="EMBL/GenBank/DDBJ databases">
        <title>Proposal to divide the Flavobacteriaceae and reorganize its genera based on Amino Acid Identity values calculated from whole genome sequences.</title>
        <authorList>
            <person name="Nicholson A.C."/>
            <person name="Gulvik C.A."/>
            <person name="Whitney A.M."/>
            <person name="Humrighouse B.W."/>
            <person name="Bell M."/>
            <person name="Holmes B."/>
            <person name="Steigerwalt A.B."/>
            <person name="Villarma A."/>
            <person name="Sheth M."/>
            <person name="Batra D."/>
            <person name="Pryor J."/>
            <person name="Bernardet J.-F."/>
            <person name="Hugo C."/>
            <person name="Kampfer P."/>
            <person name="Newman J.D."/>
            <person name="McQuiston J.R."/>
        </authorList>
    </citation>
    <scope>NUCLEOTIDE SEQUENCE [LARGE SCALE GENOMIC DNA]</scope>
    <source>
        <strain evidence="11">F5649</strain>
    </source>
</reference>
<dbReference type="PANTHER" id="PTHR33885:SF3">
    <property type="entry name" value="PHAGE SHOCK PROTEIN C"/>
    <property type="match status" value="1"/>
</dbReference>
<evidence type="ECO:0000256" key="3">
    <source>
        <dbReference type="ARBA" id="ARBA00022692"/>
    </source>
</evidence>
<feature type="transmembrane region" description="Helical" evidence="7">
    <location>
        <begin position="125"/>
        <end position="147"/>
    </location>
</feature>
<dbReference type="InterPro" id="IPR052027">
    <property type="entry name" value="PspC"/>
</dbReference>
<feature type="compositionally biased region" description="Low complexity" evidence="6">
    <location>
        <begin position="99"/>
        <end position="108"/>
    </location>
</feature>
<name>A0A3G8Y6V1_9FLAO</name>
<dbReference type="AlphaFoldDB" id="A0A3G8Y6V1"/>